<sequence>MSSHLPPSAPVIFSPSVARAAASAAKDWSYVDSWLHAKYAPLHLKVPSFERNPETLKALLALATANEAADDPRQQIADLESATQVKLNTSNATSLDRTAAQAQDDITPSFPSPSASLTYQEAKQSIFSLLSASLTPAGQESLTSLSHLSQTLSLPIPQGDPIHLASSFLSLSTELNNLEQARQRLDLLSSHITGATASIEKLLVRLRRHPGCSPAAGLAKENLEVQRRIRMLAGQTLPQLKEKVANLADAVVGGDGGGSGGEEEGRGMVTVEQVRREQEAYLELLRRKHELDVKVRAFQGLPPDIEQARRALELLREGLRSLTSRRDEAFEGLVEGGLSPQKETGTKGTTGNSRQRQ</sequence>
<evidence type="ECO:0000313" key="12">
    <source>
        <dbReference type="Proteomes" id="UP001285908"/>
    </source>
</evidence>
<dbReference type="Proteomes" id="UP001285908">
    <property type="component" value="Unassembled WGS sequence"/>
</dbReference>
<keyword evidence="4" id="KW-0132">Cell division</keyword>
<dbReference type="InterPro" id="IPR026243">
    <property type="entry name" value="HAUS1"/>
</dbReference>
<evidence type="ECO:0000256" key="6">
    <source>
        <dbReference type="ARBA" id="ARBA00022776"/>
    </source>
</evidence>
<keyword evidence="8" id="KW-0206">Cytoskeleton</keyword>
<comment type="caution">
    <text evidence="11">The sequence shown here is derived from an EMBL/GenBank/DDBJ whole genome shotgun (WGS) entry which is preliminary data.</text>
</comment>
<evidence type="ECO:0000256" key="5">
    <source>
        <dbReference type="ARBA" id="ARBA00022701"/>
    </source>
</evidence>
<keyword evidence="7" id="KW-0175">Coiled coil</keyword>
<accession>A0AAJ0I077</accession>
<dbReference type="AlphaFoldDB" id="A0AAJ0I077"/>
<comment type="similarity">
    <text evidence="2">Belongs to the HAUS1 family.</text>
</comment>
<dbReference type="GO" id="GO:0005829">
    <property type="term" value="C:cytosol"/>
    <property type="evidence" value="ECO:0007669"/>
    <property type="project" value="TreeGrafter"/>
</dbReference>
<dbReference type="RefSeq" id="XP_062689035.1">
    <property type="nucleotide sequence ID" value="XM_062837697.1"/>
</dbReference>
<gene>
    <name evidence="11" type="ORF">B0T23DRAFT_387690</name>
</gene>
<organism evidence="11 12">
    <name type="scientific">Neurospora hispaniola</name>
    <dbReference type="NCBI Taxonomy" id="588809"/>
    <lineage>
        <taxon>Eukaryota</taxon>
        <taxon>Fungi</taxon>
        <taxon>Dikarya</taxon>
        <taxon>Ascomycota</taxon>
        <taxon>Pezizomycotina</taxon>
        <taxon>Sordariomycetes</taxon>
        <taxon>Sordariomycetidae</taxon>
        <taxon>Sordariales</taxon>
        <taxon>Sordariaceae</taxon>
        <taxon>Neurospora</taxon>
    </lineage>
</organism>
<proteinExistence type="inferred from homology"/>
<name>A0AAJ0I077_9PEZI</name>
<evidence type="ECO:0000256" key="7">
    <source>
        <dbReference type="ARBA" id="ARBA00023054"/>
    </source>
</evidence>
<reference evidence="11 12" key="1">
    <citation type="journal article" date="2023" name="Mol. Phylogenet. Evol.">
        <title>Genome-scale phylogeny and comparative genomics of the fungal order Sordariales.</title>
        <authorList>
            <person name="Hensen N."/>
            <person name="Bonometti L."/>
            <person name="Westerberg I."/>
            <person name="Brannstrom I.O."/>
            <person name="Guillou S."/>
            <person name="Cros-Aarteil S."/>
            <person name="Calhoun S."/>
            <person name="Haridas S."/>
            <person name="Kuo A."/>
            <person name="Mondo S."/>
            <person name="Pangilinan J."/>
            <person name="Riley R."/>
            <person name="LaButti K."/>
            <person name="Andreopoulos B."/>
            <person name="Lipzen A."/>
            <person name="Chen C."/>
            <person name="Yan M."/>
            <person name="Daum C."/>
            <person name="Ng V."/>
            <person name="Clum A."/>
            <person name="Steindorff A."/>
            <person name="Ohm R.A."/>
            <person name="Martin F."/>
            <person name="Silar P."/>
            <person name="Natvig D.O."/>
            <person name="Lalanne C."/>
            <person name="Gautier V."/>
            <person name="Ament-Velasquez S.L."/>
            <person name="Kruys A."/>
            <person name="Hutchinson M.I."/>
            <person name="Powell A.J."/>
            <person name="Barry K."/>
            <person name="Miller A.N."/>
            <person name="Grigoriev I.V."/>
            <person name="Debuchy R."/>
            <person name="Gladieux P."/>
            <person name="Hiltunen Thoren M."/>
            <person name="Johannesson H."/>
        </authorList>
    </citation>
    <scope>NUCLEOTIDE SEQUENCE [LARGE SCALE GENOMIC DNA]</scope>
    <source>
        <strain evidence="11 12">FGSC 10403</strain>
    </source>
</reference>
<evidence type="ECO:0000256" key="10">
    <source>
        <dbReference type="SAM" id="MobiDB-lite"/>
    </source>
</evidence>
<dbReference type="PANTHER" id="PTHR31570">
    <property type="entry name" value="HAUS AUGMIN-LIKE COMPLEX SUBUNIT 1"/>
    <property type="match status" value="1"/>
</dbReference>
<dbReference type="GO" id="GO:0051225">
    <property type="term" value="P:spindle assembly"/>
    <property type="evidence" value="ECO:0007669"/>
    <property type="project" value="InterPro"/>
</dbReference>
<protein>
    <recommendedName>
        <fullName evidence="13">HAUS augmin-like complex subunit 1</fullName>
    </recommendedName>
</protein>
<evidence type="ECO:0000256" key="9">
    <source>
        <dbReference type="ARBA" id="ARBA00023306"/>
    </source>
</evidence>
<keyword evidence="5" id="KW-0493">Microtubule</keyword>
<keyword evidence="6" id="KW-0498">Mitosis</keyword>
<evidence type="ECO:0000256" key="3">
    <source>
        <dbReference type="ARBA" id="ARBA00022490"/>
    </source>
</evidence>
<dbReference type="GO" id="GO:0005874">
    <property type="term" value="C:microtubule"/>
    <property type="evidence" value="ECO:0007669"/>
    <property type="project" value="UniProtKB-KW"/>
</dbReference>
<evidence type="ECO:0000313" key="11">
    <source>
        <dbReference type="EMBL" id="KAK3486478.1"/>
    </source>
</evidence>
<keyword evidence="3" id="KW-0963">Cytoplasm</keyword>
<feature type="region of interest" description="Disordered" evidence="10">
    <location>
        <begin position="330"/>
        <end position="357"/>
    </location>
</feature>
<dbReference type="GO" id="GO:0051301">
    <property type="term" value="P:cell division"/>
    <property type="evidence" value="ECO:0007669"/>
    <property type="project" value="UniProtKB-KW"/>
</dbReference>
<keyword evidence="12" id="KW-1185">Reference proteome</keyword>
<dbReference type="PANTHER" id="PTHR31570:SF1">
    <property type="entry name" value="HAUS AUGMIN-LIKE COMPLEX SUBUNIT 1"/>
    <property type="match status" value="1"/>
</dbReference>
<evidence type="ECO:0008006" key="13">
    <source>
        <dbReference type="Google" id="ProtNLM"/>
    </source>
</evidence>
<dbReference type="GeneID" id="87875319"/>
<dbReference type="GO" id="GO:0070652">
    <property type="term" value="C:HAUS complex"/>
    <property type="evidence" value="ECO:0007669"/>
    <property type="project" value="InterPro"/>
</dbReference>
<dbReference type="GO" id="GO:0005819">
    <property type="term" value="C:spindle"/>
    <property type="evidence" value="ECO:0007669"/>
    <property type="project" value="UniProtKB-SubCell"/>
</dbReference>
<feature type="compositionally biased region" description="Polar residues" evidence="10">
    <location>
        <begin position="341"/>
        <end position="357"/>
    </location>
</feature>
<evidence type="ECO:0000256" key="1">
    <source>
        <dbReference type="ARBA" id="ARBA00004186"/>
    </source>
</evidence>
<evidence type="ECO:0000256" key="8">
    <source>
        <dbReference type="ARBA" id="ARBA00023212"/>
    </source>
</evidence>
<dbReference type="EMBL" id="JAULSX010000008">
    <property type="protein sequence ID" value="KAK3486478.1"/>
    <property type="molecule type" value="Genomic_DNA"/>
</dbReference>
<evidence type="ECO:0000256" key="4">
    <source>
        <dbReference type="ARBA" id="ARBA00022618"/>
    </source>
</evidence>
<comment type="subcellular location">
    <subcellularLocation>
        <location evidence="1">Cytoplasm</location>
        <location evidence="1">Cytoskeleton</location>
        <location evidence="1">Spindle</location>
    </subcellularLocation>
</comment>
<evidence type="ECO:0000256" key="2">
    <source>
        <dbReference type="ARBA" id="ARBA00005479"/>
    </source>
</evidence>
<keyword evidence="9" id="KW-0131">Cell cycle</keyword>